<evidence type="ECO:0000313" key="2">
    <source>
        <dbReference type="Proteomes" id="UP001185092"/>
    </source>
</evidence>
<comment type="caution">
    <text evidence="1">The sequence shown here is derived from an EMBL/GenBank/DDBJ whole genome shotgun (WGS) entry which is preliminary data.</text>
</comment>
<sequence length="41" mass="4924">MVIICIKINKVDFYALKFYRVRAMLVFNVYTKFLDSNSVLF</sequence>
<reference evidence="1" key="1">
    <citation type="submission" date="2023-07" db="EMBL/GenBank/DDBJ databases">
        <title>Genomic Encyclopedia of Type Strains, Phase IV (KMG-IV): sequencing the most valuable type-strain genomes for metagenomic binning, comparative biology and taxonomic classification.</title>
        <authorList>
            <person name="Goeker M."/>
        </authorList>
    </citation>
    <scope>NUCLEOTIDE SEQUENCE</scope>
    <source>
        <strain evidence="1">DSM 26174</strain>
    </source>
</reference>
<protein>
    <submittedName>
        <fullName evidence="1">Uncharacterized protein</fullName>
    </submittedName>
</protein>
<dbReference type="EMBL" id="JAVDQD010000003">
    <property type="protein sequence ID" value="MDR6239571.1"/>
    <property type="molecule type" value="Genomic_DNA"/>
</dbReference>
<dbReference type="Proteomes" id="UP001185092">
    <property type="component" value="Unassembled WGS sequence"/>
</dbReference>
<organism evidence="1 2">
    <name type="scientific">Aureibacter tunicatorum</name>
    <dbReference type="NCBI Taxonomy" id="866807"/>
    <lineage>
        <taxon>Bacteria</taxon>
        <taxon>Pseudomonadati</taxon>
        <taxon>Bacteroidota</taxon>
        <taxon>Cytophagia</taxon>
        <taxon>Cytophagales</taxon>
        <taxon>Persicobacteraceae</taxon>
        <taxon>Aureibacter</taxon>
    </lineage>
</organism>
<accession>A0AAE3XKM6</accession>
<dbReference type="AlphaFoldDB" id="A0AAE3XKM6"/>
<proteinExistence type="predicted"/>
<keyword evidence="2" id="KW-1185">Reference proteome</keyword>
<evidence type="ECO:0000313" key="1">
    <source>
        <dbReference type="EMBL" id="MDR6239571.1"/>
    </source>
</evidence>
<gene>
    <name evidence="1" type="ORF">HNQ88_002619</name>
</gene>
<name>A0AAE3XKM6_9BACT</name>